<evidence type="ECO:0000256" key="1">
    <source>
        <dbReference type="ARBA" id="ARBA00004167"/>
    </source>
</evidence>
<feature type="domain" description="Penicillin-binding protein transpeptidase" evidence="12">
    <location>
        <begin position="408"/>
        <end position="738"/>
    </location>
</feature>
<evidence type="ECO:0008006" key="15">
    <source>
        <dbReference type="Google" id="ProtNLM"/>
    </source>
</evidence>
<comment type="caution">
    <text evidence="14">The sequence shown here is derived from an EMBL/GenBank/DDBJ whole genome shotgun (WGS) entry which is preliminary data.</text>
</comment>
<comment type="subcellular location">
    <subcellularLocation>
        <location evidence="2">Cell membrane</location>
    </subcellularLocation>
    <subcellularLocation>
        <location evidence="1">Membrane</location>
        <topology evidence="1">Single-pass membrane protein</topology>
    </subcellularLocation>
</comment>
<dbReference type="InterPro" id="IPR005311">
    <property type="entry name" value="PBP_dimer"/>
</dbReference>
<evidence type="ECO:0000256" key="9">
    <source>
        <dbReference type="ARBA" id="ARBA00023136"/>
    </source>
</evidence>
<keyword evidence="10" id="KW-0961">Cell wall biogenesis/degradation</keyword>
<evidence type="ECO:0000259" key="13">
    <source>
        <dbReference type="Pfam" id="PF03717"/>
    </source>
</evidence>
<feature type="domain" description="Penicillin-binding protein dimerisation" evidence="13">
    <location>
        <begin position="90"/>
        <end position="349"/>
    </location>
</feature>
<dbReference type="GO" id="GO:0071972">
    <property type="term" value="F:peptidoglycan L,D-transpeptidase activity"/>
    <property type="evidence" value="ECO:0007669"/>
    <property type="project" value="TreeGrafter"/>
</dbReference>
<gene>
    <name evidence="14" type="ORF">ENS64_17250</name>
</gene>
<keyword evidence="6" id="KW-0133">Cell shape</keyword>
<evidence type="ECO:0000256" key="11">
    <source>
        <dbReference type="SAM" id="MobiDB-lite"/>
    </source>
</evidence>
<evidence type="ECO:0000256" key="4">
    <source>
        <dbReference type="ARBA" id="ARBA00022645"/>
    </source>
</evidence>
<keyword evidence="9" id="KW-0472">Membrane</keyword>
<dbReference type="EMBL" id="DSVQ01000019">
    <property type="protein sequence ID" value="HGT40994.1"/>
    <property type="molecule type" value="Genomic_DNA"/>
</dbReference>
<dbReference type="Pfam" id="PF03717">
    <property type="entry name" value="PBP_dimer"/>
    <property type="match status" value="1"/>
</dbReference>
<dbReference type="InterPro" id="IPR036138">
    <property type="entry name" value="PBP_dimer_sf"/>
</dbReference>
<dbReference type="PANTHER" id="PTHR30627">
    <property type="entry name" value="PEPTIDOGLYCAN D,D-TRANSPEPTIDASE"/>
    <property type="match status" value="1"/>
</dbReference>
<evidence type="ECO:0000256" key="7">
    <source>
        <dbReference type="ARBA" id="ARBA00022984"/>
    </source>
</evidence>
<keyword evidence="5" id="KW-0812">Transmembrane</keyword>
<dbReference type="GO" id="GO:0008658">
    <property type="term" value="F:penicillin binding"/>
    <property type="evidence" value="ECO:0007669"/>
    <property type="project" value="InterPro"/>
</dbReference>
<dbReference type="AlphaFoldDB" id="A0A7C4LNB4"/>
<evidence type="ECO:0000256" key="5">
    <source>
        <dbReference type="ARBA" id="ARBA00022692"/>
    </source>
</evidence>
<evidence type="ECO:0000256" key="8">
    <source>
        <dbReference type="ARBA" id="ARBA00022989"/>
    </source>
</evidence>
<dbReference type="PANTHER" id="PTHR30627:SF2">
    <property type="entry name" value="PEPTIDOGLYCAN D,D-TRANSPEPTIDASE MRDA"/>
    <property type="match status" value="1"/>
</dbReference>
<dbReference type="InterPro" id="IPR001460">
    <property type="entry name" value="PCN-bd_Tpept"/>
</dbReference>
<dbReference type="SUPFAM" id="SSF56519">
    <property type="entry name" value="Penicillin binding protein dimerisation domain"/>
    <property type="match status" value="1"/>
</dbReference>
<keyword evidence="3" id="KW-1003">Cell membrane</keyword>
<evidence type="ECO:0000256" key="3">
    <source>
        <dbReference type="ARBA" id="ARBA00022475"/>
    </source>
</evidence>
<keyword evidence="4" id="KW-0121">Carboxypeptidase</keyword>
<reference evidence="14" key="1">
    <citation type="journal article" date="2020" name="mSystems">
        <title>Genome- and Community-Level Interaction Insights into Carbon Utilization and Element Cycling Functions of Hydrothermarchaeota in Hydrothermal Sediment.</title>
        <authorList>
            <person name="Zhou Z."/>
            <person name="Liu Y."/>
            <person name="Xu W."/>
            <person name="Pan J."/>
            <person name="Luo Z.H."/>
            <person name="Li M."/>
        </authorList>
    </citation>
    <scope>NUCLEOTIDE SEQUENCE [LARGE SCALE GENOMIC DNA]</scope>
    <source>
        <strain evidence="14">SpSt-508</strain>
    </source>
</reference>
<evidence type="ECO:0000256" key="2">
    <source>
        <dbReference type="ARBA" id="ARBA00004236"/>
    </source>
</evidence>
<keyword evidence="4" id="KW-0645">Protease</keyword>
<dbReference type="GO" id="GO:0009252">
    <property type="term" value="P:peptidoglycan biosynthetic process"/>
    <property type="evidence" value="ECO:0007669"/>
    <property type="project" value="UniProtKB-KW"/>
</dbReference>
<dbReference type="GO" id="GO:0005886">
    <property type="term" value="C:plasma membrane"/>
    <property type="evidence" value="ECO:0007669"/>
    <property type="project" value="UniProtKB-SubCell"/>
</dbReference>
<keyword evidence="7" id="KW-0573">Peptidoglycan synthesis</keyword>
<dbReference type="SUPFAM" id="SSF56601">
    <property type="entry name" value="beta-lactamase/transpeptidase-like"/>
    <property type="match status" value="1"/>
</dbReference>
<keyword evidence="4" id="KW-0378">Hydrolase</keyword>
<name>A0A7C4LNB4_9PLAN</name>
<dbReference type="InterPro" id="IPR050515">
    <property type="entry name" value="Beta-lactam/transpept"/>
</dbReference>
<dbReference type="GO" id="GO:0071555">
    <property type="term" value="P:cell wall organization"/>
    <property type="evidence" value="ECO:0007669"/>
    <property type="project" value="UniProtKB-KW"/>
</dbReference>
<keyword evidence="8" id="KW-1133">Transmembrane helix</keyword>
<evidence type="ECO:0000259" key="12">
    <source>
        <dbReference type="Pfam" id="PF00905"/>
    </source>
</evidence>
<organism evidence="14">
    <name type="scientific">Schlesneria paludicola</name>
    <dbReference type="NCBI Taxonomy" id="360056"/>
    <lineage>
        <taxon>Bacteria</taxon>
        <taxon>Pseudomonadati</taxon>
        <taxon>Planctomycetota</taxon>
        <taxon>Planctomycetia</taxon>
        <taxon>Planctomycetales</taxon>
        <taxon>Planctomycetaceae</taxon>
        <taxon>Schlesneria</taxon>
    </lineage>
</organism>
<dbReference type="GO" id="GO:0008360">
    <property type="term" value="P:regulation of cell shape"/>
    <property type="evidence" value="ECO:0007669"/>
    <property type="project" value="UniProtKB-KW"/>
</dbReference>
<evidence type="ECO:0000256" key="10">
    <source>
        <dbReference type="ARBA" id="ARBA00023316"/>
    </source>
</evidence>
<evidence type="ECO:0000256" key="6">
    <source>
        <dbReference type="ARBA" id="ARBA00022960"/>
    </source>
</evidence>
<dbReference type="Gene3D" id="3.40.710.10">
    <property type="entry name" value="DD-peptidase/beta-lactamase superfamily"/>
    <property type="match status" value="1"/>
</dbReference>
<evidence type="ECO:0000313" key="14">
    <source>
        <dbReference type="EMBL" id="HGT40994.1"/>
    </source>
</evidence>
<sequence length="763" mass="82926">MFIHRTLFIHSALFIHRTMSSRLPVDWPSTAEPPPDTLDADPARRMGWLAIWFTLPLFAVALRLADLQGRLQPLFLEVFAQTRTVEEDLPARNGRILGSDGAVLADDVTSYDLLVHYRWLEEPPDPQWLRRQAWSRLSRTERRQSALVAHEMMQAQARQHRLWDELSLVTGIPAAELDQRRQAIQDRVEEILWAVEQRRAEQHAASATSATPLPSARPNAAWAEWLLHLWRQFEAALTQPPARSDHEPLVIREQETFHLVVAGVSAEVATEIEAHPERYPGVKIAVRTQRIYPQGELAAHLVGSRVAAAEGPRVSTGRGGLERQYDHLLSGRRGRKRTVMNRHGEVLSTNIVSPAQHGRDIVLTLDLPLQRRAEQLLDAALRRRPPAEAADDEPPRSGPASPELPQGGCIVALDVHTGAVLVAASAPRFDANLLVAPDPERWQAALSDPRKPFFPRATQMALAPGSVFKVVAAVALLESGVYDPHSSIFCRGFLDRPDQHRCLTFRHYGYGHGPVDLGDALCRSCNVYFFQGVRRAGADVLVDWAQRLGIGRPTGIDVPGETGGRLPSPGANGGRRWYAGDTLGLAIGQSSLTVTPLQVARLMAAIANDGELVTPHLVASAGPVAISAATAVLETRPQFAHPEPVPISGLHQNTLAAIRAGLHRVVHDPEGTGYHSVRLADVPIAGKTGTAEVGGGLPDHAWFAGYLPADQPRIALVVVLEHGGSGSRAAGPLARELAQAMVEAGVISGNNAVTARESAVSGR</sequence>
<proteinExistence type="predicted"/>
<protein>
    <recommendedName>
        <fullName evidence="15">Penicillin-binding protein 2</fullName>
    </recommendedName>
</protein>
<feature type="region of interest" description="Disordered" evidence="11">
    <location>
        <begin position="383"/>
        <end position="405"/>
    </location>
</feature>
<dbReference type="InterPro" id="IPR012338">
    <property type="entry name" value="Beta-lactam/transpept-like"/>
</dbReference>
<dbReference type="Gene3D" id="3.90.1310.10">
    <property type="entry name" value="Penicillin-binding protein 2a (Domain 2)"/>
    <property type="match status" value="1"/>
</dbReference>
<accession>A0A7C4LNB4</accession>
<dbReference type="Pfam" id="PF00905">
    <property type="entry name" value="Transpeptidase"/>
    <property type="match status" value="1"/>
</dbReference>